<dbReference type="InterPro" id="IPR038508">
    <property type="entry name" value="ArfGAP_dom_sf"/>
</dbReference>
<name>A0A7G2DSA4_ARATH</name>
<dbReference type="EMBL" id="LR881466">
    <property type="protein sequence ID" value="CAD5312359.1"/>
    <property type="molecule type" value="Genomic_DNA"/>
</dbReference>
<keyword evidence="4 6" id="KW-0040">ANK repeat</keyword>
<keyword evidence="6" id="KW-0343">GTPase activation</keyword>
<dbReference type="Pfam" id="PF16746">
    <property type="entry name" value="BAR_3"/>
    <property type="match status" value="1"/>
</dbReference>
<evidence type="ECO:0000313" key="9">
    <source>
        <dbReference type="EMBL" id="CAD5312359.1"/>
    </source>
</evidence>
<dbReference type="InterPro" id="IPR001849">
    <property type="entry name" value="PH_domain"/>
</dbReference>
<evidence type="ECO:0000256" key="3">
    <source>
        <dbReference type="ARBA" id="ARBA00022833"/>
    </source>
</evidence>
<evidence type="ECO:0000256" key="1">
    <source>
        <dbReference type="ARBA" id="ARBA00022723"/>
    </source>
</evidence>
<keyword evidence="6" id="KW-0677">Repeat</keyword>
<dbReference type="PROSITE" id="PS50088">
    <property type="entry name" value="ANK_REPEAT"/>
    <property type="match status" value="1"/>
</dbReference>
<dbReference type="InterPro" id="IPR035670">
    <property type="entry name" value="AGD1/2/3/4_BAR_plant"/>
</dbReference>
<dbReference type="PROSITE" id="PS50115">
    <property type="entry name" value="ARFGAP"/>
    <property type="match status" value="1"/>
</dbReference>
<gene>
    <name evidence="9" type="ORF">AT9943_LOCUS912</name>
</gene>
<protein>
    <recommendedName>
        <fullName evidence="6">ADP-ribosylation factor GTPase-activating protein</fullName>
    </recommendedName>
</protein>
<dbReference type="SUPFAM" id="SSF103657">
    <property type="entry name" value="BAR/IMD domain-like"/>
    <property type="match status" value="1"/>
</dbReference>
<evidence type="ECO:0000256" key="2">
    <source>
        <dbReference type="ARBA" id="ARBA00022771"/>
    </source>
</evidence>
<comment type="function">
    <text evidence="6">GTPase-activating protein for the ADP ribosylation factor family.</text>
</comment>
<dbReference type="AlphaFoldDB" id="A0A7G2DSA4"/>
<feature type="domain" description="Arf-GAP" evidence="8">
    <location>
        <begin position="467"/>
        <end position="603"/>
    </location>
</feature>
<dbReference type="SMART" id="SM00248">
    <property type="entry name" value="ANK"/>
    <property type="match status" value="1"/>
</dbReference>
<organism evidence="9 10">
    <name type="scientific">Arabidopsis thaliana</name>
    <name type="common">Mouse-ear cress</name>
    <dbReference type="NCBI Taxonomy" id="3702"/>
    <lineage>
        <taxon>Eukaryota</taxon>
        <taxon>Viridiplantae</taxon>
        <taxon>Streptophyta</taxon>
        <taxon>Embryophyta</taxon>
        <taxon>Tracheophyta</taxon>
        <taxon>Spermatophyta</taxon>
        <taxon>Magnoliopsida</taxon>
        <taxon>eudicotyledons</taxon>
        <taxon>Gunneridae</taxon>
        <taxon>Pentapetalae</taxon>
        <taxon>rosids</taxon>
        <taxon>malvids</taxon>
        <taxon>Brassicales</taxon>
        <taxon>Brassicaceae</taxon>
        <taxon>Camelineae</taxon>
        <taxon>Arabidopsis</taxon>
    </lineage>
</organism>
<dbReference type="PANTHER" id="PTHR23180:SF404">
    <property type="entry name" value="ADP-RIBOSYLATION FACTOR GTPASE-ACTIVATING PROTEIN AGD4"/>
    <property type="match status" value="1"/>
</dbReference>
<evidence type="ECO:0000256" key="5">
    <source>
        <dbReference type="PROSITE-ProRule" id="PRU00288"/>
    </source>
</evidence>
<dbReference type="InterPro" id="IPR002110">
    <property type="entry name" value="Ankyrin_rpt"/>
</dbReference>
<dbReference type="InterPro" id="IPR036770">
    <property type="entry name" value="Ankyrin_rpt-contain_sf"/>
</dbReference>
<keyword evidence="2 5" id="KW-0863">Zinc-finger</keyword>
<feature type="repeat" description="ANK" evidence="4">
    <location>
        <begin position="677"/>
        <end position="709"/>
    </location>
</feature>
<dbReference type="Pfam" id="PF00169">
    <property type="entry name" value="PH"/>
    <property type="match status" value="1"/>
</dbReference>
<dbReference type="CDD" id="cd07606">
    <property type="entry name" value="BAR_SFC_plant"/>
    <property type="match status" value="1"/>
</dbReference>
<reference evidence="9 10" key="1">
    <citation type="submission" date="2020-09" db="EMBL/GenBank/DDBJ databases">
        <authorList>
            <person name="Ashkenazy H."/>
        </authorList>
    </citation>
    <scope>NUCLEOTIDE SEQUENCE [LARGE SCALE GENOMIC DNA]</scope>
    <source>
        <strain evidence="10">cv. Cdm-0</strain>
    </source>
</reference>
<feature type="domain" description="PH" evidence="7">
    <location>
        <begin position="288"/>
        <end position="421"/>
    </location>
</feature>
<dbReference type="InterPro" id="IPR001164">
    <property type="entry name" value="ArfGAP_dom"/>
</dbReference>
<evidence type="ECO:0000313" key="10">
    <source>
        <dbReference type="Proteomes" id="UP000516314"/>
    </source>
</evidence>
<accession>A0A7G2DSA4</accession>
<dbReference type="SUPFAM" id="SSF48403">
    <property type="entry name" value="Ankyrin repeat"/>
    <property type="match status" value="1"/>
</dbReference>
<proteinExistence type="predicted"/>
<sequence>MATFINLEDSPMFQKQVCSLEGTADELKDRCQKLYKGVKKFMGTLGEASKGESAFAACLEEFGGGPDDPISLSIGGPVISKFINALRELASYKEFLCSQVEHVLLERLMNFISVDLQEAKESRHRFDKAAHSYDQSREKFVSLKKNTRGEIVAELEEDLENSKSTFEKSRFNLVNSLMTIEAKKKYEFLESISAIMDAHLRYFKLGYDLLNQLEPFIHQILTYAQQSKEQSKIEQDRLARRIQEFRTQSELDSQQLLANAEPSGANGNRVGGNIPYKNTETSLTADKEVIKQGYLLKRSSSLRTDWKRKFFVLDSHGSMYYYRTNGNKSMGSHHHYSGSSDHNTGVFGRFRARHNRSGSLTEGSLGYNTIDLRTSLIKLDAEDMDLRLCFRIISPQKTYTLQAENGADRMDWVNKITKAIGTLLNSHFLQQSPVRYLDKDNSSSAPANAVVSGDQIRHNDSRQNIGDDVSTILRGLPGNNACAECNAPEPDWASLNLGVLLCIQCSGVHRNLGVRSLSLDVKVWEPTILDLFRNLGNVYCNSLWEGLLHLDDDCVAFCSEDGSALSHASVSKPCPEDSFSVKEKYILGKYLEKALVIKDESEANPSAASRIWEAVQSRNIREIYRLIVTTGDVNIINTKFDDITDIDAYHHIDAAEKAVKKRHDPTFGADLNIRDYHGRTPLHHCISSGNHKFAKILLRRGARPSIEDDGGLSVLERAMEMGAITDEELFLLLAECA</sequence>
<dbReference type="CDD" id="cd08204">
    <property type="entry name" value="ArfGap"/>
    <property type="match status" value="1"/>
</dbReference>
<dbReference type="Pfam" id="PF00023">
    <property type="entry name" value="Ank"/>
    <property type="match status" value="1"/>
</dbReference>
<dbReference type="SMART" id="SM00721">
    <property type="entry name" value="BAR"/>
    <property type="match status" value="1"/>
</dbReference>
<dbReference type="PANTHER" id="PTHR23180">
    <property type="entry name" value="CENTAURIN/ARF"/>
    <property type="match status" value="1"/>
</dbReference>
<keyword evidence="1 6" id="KW-0479">Metal-binding</keyword>
<evidence type="ECO:0000259" key="7">
    <source>
        <dbReference type="PROSITE" id="PS50003"/>
    </source>
</evidence>
<dbReference type="InterPro" id="IPR004148">
    <property type="entry name" value="BAR_dom"/>
</dbReference>
<dbReference type="InterPro" id="IPR027267">
    <property type="entry name" value="AH/BAR_dom_sf"/>
</dbReference>
<dbReference type="InterPro" id="IPR037278">
    <property type="entry name" value="ARFGAP/RecO"/>
</dbReference>
<dbReference type="SMART" id="SM00233">
    <property type="entry name" value="PH"/>
    <property type="match status" value="1"/>
</dbReference>
<dbReference type="PROSITE" id="PS50297">
    <property type="entry name" value="ANK_REP_REGION"/>
    <property type="match status" value="1"/>
</dbReference>
<dbReference type="GO" id="GO:0005096">
    <property type="term" value="F:GTPase activator activity"/>
    <property type="evidence" value="ECO:0007669"/>
    <property type="project" value="UniProtKB-KW"/>
</dbReference>
<dbReference type="Gene3D" id="1.20.1270.60">
    <property type="entry name" value="Arfaptin homology (AH) domain/BAR domain"/>
    <property type="match status" value="1"/>
</dbReference>
<dbReference type="PROSITE" id="PS50003">
    <property type="entry name" value="PH_DOMAIN"/>
    <property type="match status" value="1"/>
</dbReference>
<dbReference type="Proteomes" id="UP000516314">
    <property type="component" value="Chromosome 1"/>
</dbReference>
<dbReference type="PRINTS" id="PR00405">
    <property type="entry name" value="REVINTRACTNG"/>
</dbReference>
<dbReference type="CDD" id="cd13250">
    <property type="entry name" value="PH_ACAP"/>
    <property type="match status" value="1"/>
</dbReference>
<evidence type="ECO:0000256" key="6">
    <source>
        <dbReference type="RuleBase" id="RU369028"/>
    </source>
</evidence>
<dbReference type="SUPFAM" id="SSF50729">
    <property type="entry name" value="PH domain-like"/>
    <property type="match status" value="1"/>
</dbReference>
<dbReference type="GO" id="GO:0008270">
    <property type="term" value="F:zinc ion binding"/>
    <property type="evidence" value="ECO:0007669"/>
    <property type="project" value="UniProtKB-KW"/>
</dbReference>
<dbReference type="Gene3D" id="1.10.220.150">
    <property type="entry name" value="Arf GTPase activating protein"/>
    <property type="match status" value="1"/>
</dbReference>
<dbReference type="SUPFAM" id="SSF57863">
    <property type="entry name" value="ArfGap/RecO-like zinc finger"/>
    <property type="match status" value="1"/>
</dbReference>
<evidence type="ECO:0000259" key="8">
    <source>
        <dbReference type="PROSITE" id="PS50115"/>
    </source>
</evidence>
<dbReference type="SMART" id="SM00105">
    <property type="entry name" value="ArfGap"/>
    <property type="match status" value="1"/>
</dbReference>
<dbReference type="Gene3D" id="1.25.40.20">
    <property type="entry name" value="Ankyrin repeat-containing domain"/>
    <property type="match status" value="1"/>
</dbReference>
<dbReference type="Pfam" id="PF01412">
    <property type="entry name" value="ArfGap"/>
    <property type="match status" value="1"/>
</dbReference>
<dbReference type="InterPro" id="IPR045258">
    <property type="entry name" value="ACAP1/2/3-like"/>
</dbReference>
<dbReference type="InterPro" id="IPR011993">
    <property type="entry name" value="PH-like_dom_sf"/>
</dbReference>
<keyword evidence="3 6" id="KW-0862">Zinc</keyword>
<dbReference type="GO" id="GO:0005737">
    <property type="term" value="C:cytoplasm"/>
    <property type="evidence" value="ECO:0007669"/>
    <property type="project" value="InterPro"/>
</dbReference>
<evidence type="ECO:0000256" key="4">
    <source>
        <dbReference type="PROSITE-ProRule" id="PRU00023"/>
    </source>
</evidence>
<dbReference type="Gene3D" id="2.30.29.30">
    <property type="entry name" value="Pleckstrin-homology domain (PH domain)/Phosphotyrosine-binding domain (PTB)"/>
    <property type="match status" value="1"/>
</dbReference>